<organism evidence="4 5">
    <name type="scientific">Rhododendron griersonianum</name>
    <dbReference type="NCBI Taxonomy" id="479676"/>
    <lineage>
        <taxon>Eukaryota</taxon>
        <taxon>Viridiplantae</taxon>
        <taxon>Streptophyta</taxon>
        <taxon>Embryophyta</taxon>
        <taxon>Tracheophyta</taxon>
        <taxon>Spermatophyta</taxon>
        <taxon>Magnoliopsida</taxon>
        <taxon>eudicotyledons</taxon>
        <taxon>Gunneridae</taxon>
        <taxon>Pentapetalae</taxon>
        <taxon>asterids</taxon>
        <taxon>Ericales</taxon>
        <taxon>Ericaceae</taxon>
        <taxon>Ericoideae</taxon>
        <taxon>Rhodoreae</taxon>
        <taxon>Rhododendron</taxon>
    </lineage>
</organism>
<dbReference type="PANTHER" id="PTHR12650">
    <property type="entry name" value="40S RIBOSOMAL PROTEIN S30/UBIQUITIN-LIKE PROTEIN FUBI"/>
    <property type="match status" value="1"/>
</dbReference>
<gene>
    <name evidence="4" type="ORF">RHGRI_012184</name>
</gene>
<evidence type="ECO:0000256" key="3">
    <source>
        <dbReference type="SAM" id="MobiDB-lite"/>
    </source>
</evidence>
<feature type="region of interest" description="Disordered" evidence="3">
    <location>
        <begin position="54"/>
        <end position="86"/>
    </location>
</feature>
<name>A0AAV6KPJ1_9ERIC</name>
<dbReference type="AlphaFoldDB" id="A0AAV6KPJ1"/>
<evidence type="ECO:0008006" key="6">
    <source>
        <dbReference type="Google" id="ProtNLM"/>
    </source>
</evidence>
<dbReference type="GO" id="GO:0006412">
    <property type="term" value="P:translation"/>
    <property type="evidence" value="ECO:0007669"/>
    <property type="project" value="InterPro"/>
</dbReference>
<dbReference type="Proteomes" id="UP000823749">
    <property type="component" value="Chromosome 4"/>
</dbReference>
<dbReference type="PANTHER" id="PTHR12650:SF33">
    <property type="entry name" value="SMALL RIBOSOMAL SUBUNIT PROTEIN ES30Z_ES30Y_ES30X"/>
    <property type="match status" value="1"/>
</dbReference>
<reference evidence="4" key="1">
    <citation type="submission" date="2020-08" db="EMBL/GenBank/DDBJ databases">
        <title>Plant Genome Project.</title>
        <authorList>
            <person name="Zhang R.-G."/>
        </authorList>
    </citation>
    <scope>NUCLEOTIDE SEQUENCE</scope>
    <source>
        <strain evidence="4">WSP0</strain>
        <tissue evidence="4">Leaf</tissue>
    </source>
</reference>
<dbReference type="EMBL" id="JACTNZ010000004">
    <property type="protein sequence ID" value="KAG5554543.1"/>
    <property type="molecule type" value="Genomic_DNA"/>
</dbReference>
<sequence>MATTTKKTLLFTPPLLFLSPPPNFLRLAPDSGDQLLRPPLETILLDGKVHRSLARAGKVRGQTPKVTKQDKKKKPSGRAHKRMQYDRRFVTASNHNLLIF</sequence>
<feature type="compositionally biased region" description="Basic residues" evidence="3">
    <location>
        <begin position="70"/>
        <end position="82"/>
    </location>
</feature>
<accession>A0AAV6KPJ1</accession>
<evidence type="ECO:0000256" key="2">
    <source>
        <dbReference type="ARBA" id="ARBA00023274"/>
    </source>
</evidence>
<dbReference type="GO" id="GO:0003735">
    <property type="term" value="F:structural constituent of ribosome"/>
    <property type="evidence" value="ECO:0007669"/>
    <property type="project" value="InterPro"/>
</dbReference>
<evidence type="ECO:0000313" key="4">
    <source>
        <dbReference type="EMBL" id="KAG5554543.1"/>
    </source>
</evidence>
<keyword evidence="5" id="KW-1185">Reference proteome</keyword>
<evidence type="ECO:0000256" key="1">
    <source>
        <dbReference type="ARBA" id="ARBA00022980"/>
    </source>
</evidence>
<comment type="caution">
    <text evidence="4">The sequence shown here is derived from an EMBL/GenBank/DDBJ whole genome shotgun (WGS) entry which is preliminary data.</text>
</comment>
<dbReference type="GO" id="GO:0022627">
    <property type="term" value="C:cytosolic small ribosomal subunit"/>
    <property type="evidence" value="ECO:0007669"/>
    <property type="project" value="TreeGrafter"/>
</dbReference>
<protein>
    <recommendedName>
        <fullName evidence="6">40S ribosomal protein S30</fullName>
    </recommendedName>
</protein>
<keyword evidence="1" id="KW-0689">Ribosomal protein</keyword>
<keyword evidence="2" id="KW-0687">Ribonucleoprotein</keyword>
<dbReference type="InterPro" id="IPR006846">
    <property type="entry name" value="Ribosomal_eS30"/>
</dbReference>
<dbReference type="Pfam" id="PF04758">
    <property type="entry name" value="Ribosomal_S30"/>
    <property type="match status" value="1"/>
</dbReference>
<evidence type="ECO:0000313" key="5">
    <source>
        <dbReference type="Proteomes" id="UP000823749"/>
    </source>
</evidence>
<proteinExistence type="predicted"/>